<name>A0ABV4D9X4_9LACT</name>
<evidence type="ECO:0000313" key="3">
    <source>
        <dbReference type="Proteomes" id="UP001565242"/>
    </source>
</evidence>
<dbReference type="RefSeq" id="WP_369918042.1">
    <property type="nucleotide sequence ID" value="NZ_JBCLSQ010000009.1"/>
</dbReference>
<keyword evidence="1" id="KW-0812">Transmembrane</keyword>
<sequence length="55" mass="6204">MKSEEISNLIVTVSMLVLIVNSIWFDSKILSAIIVLVLFLNVILIFKVRKKGKGE</sequence>
<proteinExistence type="predicted"/>
<evidence type="ECO:0000256" key="1">
    <source>
        <dbReference type="SAM" id="Phobius"/>
    </source>
</evidence>
<protein>
    <submittedName>
        <fullName evidence="2">Uncharacterized protein</fullName>
    </submittedName>
</protein>
<keyword evidence="3" id="KW-1185">Reference proteome</keyword>
<keyword evidence="1" id="KW-1133">Transmembrane helix</keyword>
<dbReference type="EMBL" id="JBCLSQ010000009">
    <property type="protein sequence ID" value="MEY8537763.1"/>
    <property type="molecule type" value="Genomic_DNA"/>
</dbReference>
<reference evidence="2 3" key="1">
    <citation type="submission" date="2024-03" db="EMBL/GenBank/DDBJ databases">
        <title>Mouse gut bacterial collection (mGBC) of GemPharmatech.</title>
        <authorList>
            <person name="He Y."/>
            <person name="Dong L."/>
            <person name="Wu D."/>
            <person name="Gao X."/>
            <person name="Lin Z."/>
        </authorList>
    </citation>
    <scope>NUCLEOTIDE SEQUENCE [LARGE SCALE GENOMIC DNA]</scope>
    <source>
        <strain evidence="2 3">20-218</strain>
    </source>
</reference>
<accession>A0ABV4D9X4</accession>
<keyword evidence="1" id="KW-0472">Membrane</keyword>
<comment type="caution">
    <text evidence="2">The sequence shown here is derived from an EMBL/GenBank/DDBJ whole genome shotgun (WGS) entry which is preliminary data.</text>
</comment>
<feature type="transmembrane region" description="Helical" evidence="1">
    <location>
        <begin position="30"/>
        <end position="48"/>
    </location>
</feature>
<feature type="transmembrane region" description="Helical" evidence="1">
    <location>
        <begin position="7"/>
        <end position="24"/>
    </location>
</feature>
<dbReference type="Proteomes" id="UP001565242">
    <property type="component" value="Unassembled WGS sequence"/>
</dbReference>
<organism evidence="2 3">
    <name type="scientific">Lactococcus muris</name>
    <dbReference type="NCBI Taxonomy" id="2941330"/>
    <lineage>
        <taxon>Bacteria</taxon>
        <taxon>Bacillati</taxon>
        <taxon>Bacillota</taxon>
        <taxon>Bacilli</taxon>
        <taxon>Lactobacillales</taxon>
        <taxon>Streptococcaceae</taxon>
        <taxon>Lactococcus</taxon>
    </lineage>
</organism>
<evidence type="ECO:0000313" key="2">
    <source>
        <dbReference type="EMBL" id="MEY8537763.1"/>
    </source>
</evidence>
<gene>
    <name evidence="2" type="ORF">AALM99_04820</name>
</gene>